<dbReference type="RefSeq" id="WP_184468126.1">
    <property type="nucleotide sequence ID" value="NZ_JACIFY010000004.1"/>
</dbReference>
<dbReference type="Pfam" id="PF00535">
    <property type="entry name" value="Glycos_transf_2"/>
    <property type="match status" value="1"/>
</dbReference>
<dbReference type="EMBL" id="JACIFY010000004">
    <property type="protein sequence ID" value="MBB4234816.1"/>
    <property type="molecule type" value="Genomic_DNA"/>
</dbReference>
<comment type="similarity">
    <text evidence="1">Belongs to the glycosyltransferase 2 family.</text>
</comment>
<reference evidence="5 6" key="1">
    <citation type="submission" date="2020-08" db="EMBL/GenBank/DDBJ databases">
        <title>Genomic Encyclopedia of Type Strains, Phase IV (KMG-V): Genome sequencing to study the core and pangenomes of soil and plant-associated prokaryotes.</title>
        <authorList>
            <person name="Whitman W."/>
        </authorList>
    </citation>
    <scope>NUCLEOTIDE SEQUENCE [LARGE SCALE GENOMIC DNA]</scope>
    <source>
        <strain evidence="5 6">SEMIA 4089</strain>
    </source>
</reference>
<evidence type="ECO:0000256" key="2">
    <source>
        <dbReference type="ARBA" id="ARBA00022676"/>
    </source>
</evidence>
<evidence type="ECO:0000259" key="4">
    <source>
        <dbReference type="Pfam" id="PF00535"/>
    </source>
</evidence>
<dbReference type="CDD" id="cd00761">
    <property type="entry name" value="Glyco_tranf_GTA_type"/>
    <property type="match status" value="1"/>
</dbReference>
<evidence type="ECO:0000313" key="6">
    <source>
        <dbReference type="Proteomes" id="UP000540909"/>
    </source>
</evidence>
<evidence type="ECO:0000256" key="3">
    <source>
        <dbReference type="ARBA" id="ARBA00022679"/>
    </source>
</evidence>
<sequence length="292" mass="33157">MIVYVLIPVFNRLEHTRRVLTSLRAQSIAPKLRMIVVNDGSTDRTAEYLQSQGDVVEIRGDGNLWWGGAIEEGLKRVLPSSQAEDYILFLNNDTWFGDHYIETLIRTSKENGDAAVGSVIHEEGRDPPLVSIGAKVNINRLAVWDLLSELNETEKRSPNSHYRVDALSGRGTLYPAHLFRKYGGMRPSLLPHYMADYEIAMRFARAGVPLVVSSNAIVYSPPIYGNDTSRLSWWKQFFGRRSPHNVFQRLIFYSLVGTPVQRMTAPVRMAYFSCSRAFSTWRSLAKQKEGMI</sequence>
<proteinExistence type="inferred from homology"/>
<dbReference type="AlphaFoldDB" id="A0A7W6R1C1"/>
<evidence type="ECO:0000256" key="1">
    <source>
        <dbReference type="ARBA" id="ARBA00006739"/>
    </source>
</evidence>
<dbReference type="Gene3D" id="3.90.550.10">
    <property type="entry name" value="Spore Coat Polysaccharide Biosynthesis Protein SpsA, Chain A"/>
    <property type="match status" value="1"/>
</dbReference>
<dbReference type="SUPFAM" id="SSF53448">
    <property type="entry name" value="Nucleotide-diphospho-sugar transferases"/>
    <property type="match status" value="1"/>
</dbReference>
<evidence type="ECO:0000313" key="5">
    <source>
        <dbReference type="EMBL" id="MBB4234816.1"/>
    </source>
</evidence>
<dbReference type="PANTHER" id="PTHR43179:SF12">
    <property type="entry name" value="GALACTOFURANOSYLTRANSFERASE GLFT2"/>
    <property type="match status" value="1"/>
</dbReference>
<organism evidence="5 6">
    <name type="scientific">Rhizobium esperanzae</name>
    <dbReference type="NCBI Taxonomy" id="1967781"/>
    <lineage>
        <taxon>Bacteria</taxon>
        <taxon>Pseudomonadati</taxon>
        <taxon>Pseudomonadota</taxon>
        <taxon>Alphaproteobacteria</taxon>
        <taxon>Hyphomicrobiales</taxon>
        <taxon>Rhizobiaceae</taxon>
        <taxon>Rhizobium/Agrobacterium group</taxon>
        <taxon>Rhizobium</taxon>
    </lineage>
</organism>
<accession>A0A7W6R1C1</accession>
<dbReference type="GO" id="GO:0016757">
    <property type="term" value="F:glycosyltransferase activity"/>
    <property type="evidence" value="ECO:0007669"/>
    <property type="project" value="UniProtKB-KW"/>
</dbReference>
<dbReference type="PANTHER" id="PTHR43179">
    <property type="entry name" value="RHAMNOSYLTRANSFERASE WBBL"/>
    <property type="match status" value="1"/>
</dbReference>
<dbReference type="Proteomes" id="UP000540909">
    <property type="component" value="Unassembled WGS sequence"/>
</dbReference>
<dbReference type="InterPro" id="IPR001173">
    <property type="entry name" value="Glyco_trans_2-like"/>
</dbReference>
<name>A0A7W6R1C1_9HYPH</name>
<feature type="domain" description="Glycosyltransferase 2-like" evidence="4">
    <location>
        <begin position="5"/>
        <end position="124"/>
    </location>
</feature>
<protein>
    <submittedName>
        <fullName evidence="5">GT2 family glycosyltransferase</fullName>
    </submittedName>
</protein>
<keyword evidence="2" id="KW-0328">Glycosyltransferase</keyword>
<keyword evidence="3 5" id="KW-0808">Transferase</keyword>
<comment type="caution">
    <text evidence="5">The sequence shown here is derived from an EMBL/GenBank/DDBJ whole genome shotgun (WGS) entry which is preliminary data.</text>
</comment>
<dbReference type="InterPro" id="IPR029044">
    <property type="entry name" value="Nucleotide-diphossugar_trans"/>
</dbReference>
<gene>
    <name evidence="5" type="ORF">GGD57_001374</name>
</gene>